<dbReference type="RefSeq" id="WP_379481580.1">
    <property type="nucleotide sequence ID" value="NZ_JBHLTL010000006.1"/>
</dbReference>
<proteinExistence type="predicted"/>
<evidence type="ECO:0000256" key="1">
    <source>
        <dbReference type="SAM" id="MobiDB-lite"/>
    </source>
</evidence>
<accession>A0ABV6PJX4</accession>
<comment type="caution">
    <text evidence="3">The sequence shown here is derived from an EMBL/GenBank/DDBJ whole genome shotgun (WGS) entry which is preliminary data.</text>
</comment>
<evidence type="ECO:0008006" key="5">
    <source>
        <dbReference type="Google" id="ProtNLM"/>
    </source>
</evidence>
<dbReference type="Proteomes" id="UP001589943">
    <property type="component" value="Unassembled WGS sequence"/>
</dbReference>
<sequence>MQEDPQPSPGVQTPEPVPSPKRNVRIVATVLIVGMIIWHAAQTEFRFAQLRADGFSEFVIESTRNHAYFPLIGGLSGAAFFIFAGRAIRRTFRKPPDK</sequence>
<organism evidence="3 4">
    <name type="scientific">Novosphingobium aquiterrae</name>
    <dbReference type="NCBI Taxonomy" id="624388"/>
    <lineage>
        <taxon>Bacteria</taxon>
        <taxon>Pseudomonadati</taxon>
        <taxon>Pseudomonadota</taxon>
        <taxon>Alphaproteobacteria</taxon>
        <taxon>Sphingomonadales</taxon>
        <taxon>Sphingomonadaceae</taxon>
        <taxon>Novosphingobium</taxon>
    </lineage>
</organism>
<keyword evidence="4" id="KW-1185">Reference proteome</keyword>
<name>A0ABV6PJX4_9SPHN</name>
<feature type="region of interest" description="Disordered" evidence="1">
    <location>
        <begin position="1"/>
        <end position="20"/>
    </location>
</feature>
<feature type="transmembrane region" description="Helical" evidence="2">
    <location>
        <begin position="67"/>
        <end position="88"/>
    </location>
</feature>
<protein>
    <recommendedName>
        <fullName evidence="5">DUF3955 domain-containing protein</fullName>
    </recommendedName>
</protein>
<keyword evidence="2" id="KW-0812">Transmembrane</keyword>
<keyword evidence="2" id="KW-1133">Transmembrane helix</keyword>
<reference evidence="3 4" key="1">
    <citation type="submission" date="2024-09" db="EMBL/GenBank/DDBJ databases">
        <authorList>
            <person name="Sun Q."/>
            <person name="Mori K."/>
        </authorList>
    </citation>
    <scope>NUCLEOTIDE SEQUENCE [LARGE SCALE GENOMIC DNA]</scope>
    <source>
        <strain evidence="3 4">NCAIM B.02537</strain>
    </source>
</reference>
<evidence type="ECO:0000313" key="3">
    <source>
        <dbReference type="EMBL" id="MFC0590132.1"/>
    </source>
</evidence>
<dbReference type="EMBL" id="JBHLTL010000006">
    <property type="protein sequence ID" value="MFC0590132.1"/>
    <property type="molecule type" value="Genomic_DNA"/>
</dbReference>
<keyword evidence="2" id="KW-0472">Membrane</keyword>
<evidence type="ECO:0000256" key="2">
    <source>
        <dbReference type="SAM" id="Phobius"/>
    </source>
</evidence>
<evidence type="ECO:0000313" key="4">
    <source>
        <dbReference type="Proteomes" id="UP001589943"/>
    </source>
</evidence>
<gene>
    <name evidence="3" type="ORF">ACFFF7_11960</name>
</gene>